<dbReference type="SUPFAM" id="SSF52317">
    <property type="entry name" value="Class I glutamine amidotransferase-like"/>
    <property type="match status" value="1"/>
</dbReference>
<comment type="caution">
    <text evidence="2">The sequence shown here is derived from an EMBL/GenBank/DDBJ whole genome shotgun (WGS) entry which is preliminary data.</text>
</comment>
<proteinExistence type="predicted"/>
<dbReference type="AlphaFoldDB" id="A0A562ZFB9"/>
<evidence type="ECO:0000259" key="1">
    <source>
        <dbReference type="Pfam" id="PF01965"/>
    </source>
</evidence>
<feature type="domain" description="DJ-1/PfpI" evidence="1">
    <location>
        <begin position="2"/>
        <end position="156"/>
    </location>
</feature>
<gene>
    <name evidence="2" type="ORF">FN976_27000</name>
</gene>
<accession>A0A562ZFB9</accession>
<dbReference type="OrthoDB" id="9803764at2"/>
<dbReference type="Pfam" id="PF01965">
    <property type="entry name" value="DJ-1_PfpI"/>
    <property type="match status" value="1"/>
</dbReference>
<dbReference type="RefSeq" id="WP_145896873.1">
    <property type="nucleotide sequence ID" value="NZ_VOBQ01000027.1"/>
</dbReference>
<keyword evidence="3" id="KW-1185">Reference proteome</keyword>
<dbReference type="InterPro" id="IPR052158">
    <property type="entry name" value="INH-QAR"/>
</dbReference>
<name>A0A562ZFB9_9BURK</name>
<evidence type="ECO:0000313" key="3">
    <source>
        <dbReference type="Proteomes" id="UP000318199"/>
    </source>
</evidence>
<dbReference type="InterPro" id="IPR029062">
    <property type="entry name" value="Class_I_gatase-like"/>
</dbReference>
<dbReference type="Gene3D" id="3.40.50.880">
    <property type="match status" value="1"/>
</dbReference>
<dbReference type="CDD" id="cd03139">
    <property type="entry name" value="GATase1_PfpI_2"/>
    <property type="match status" value="1"/>
</dbReference>
<reference evidence="2 3" key="1">
    <citation type="submission" date="2019-07" db="EMBL/GenBank/DDBJ databases">
        <title>Caenimonas sedimenti sp. nov., isolated from activated sludge.</title>
        <authorList>
            <person name="Xu J."/>
        </authorList>
    </citation>
    <scope>NUCLEOTIDE SEQUENCE [LARGE SCALE GENOMIC DNA]</scope>
    <source>
        <strain evidence="2 3">HX-9-20</strain>
    </source>
</reference>
<sequence length="220" mass="23605">MRLTIILVDGFTALDIVGGYEVLANVPAIQVEFAAKQRGPVWADTRRLALSAFKSFEEIETTDILYVPGGPGVGPALEDDEVIETIRRLAMTSTWTVGICNGVELLGKAGLLGGKEVTTNWAVREKVATYGATVKHVRYVRDGKLVTGAGVSASIDASLYLAGLIAGKEFAKTVQLGIEYYPDPPFGNGTPDDAPDFAKKMVRQFEAEGTERIRSLTAPV</sequence>
<organism evidence="2 3">
    <name type="scientific">Caenimonas sedimenti</name>
    <dbReference type="NCBI Taxonomy" id="2596921"/>
    <lineage>
        <taxon>Bacteria</taxon>
        <taxon>Pseudomonadati</taxon>
        <taxon>Pseudomonadota</taxon>
        <taxon>Betaproteobacteria</taxon>
        <taxon>Burkholderiales</taxon>
        <taxon>Comamonadaceae</taxon>
        <taxon>Caenimonas</taxon>
    </lineage>
</organism>
<protein>
    <submittedName>
        <fullName evidence="2">DJ-1/PfpI family protein</fullName>
    </submittedName>
</protein>
<dbReference type="EMBL" id="VOBQ01000027">
    <property type="protein sequence ID" value="TWO66029.1"/>
    <property type="molecule type" value="Genomic_DNA"/>
</dbReference>
<dbReference type="PANTHER" id="PTHR43130">
    <property type="entry name" value="ARAC-FAMILY TRANSCRIPTIONAL REGULATOR"/>
    <property type="match status" value="1"/>
</dbReference>
<dbReference type="InterPro" id="IPR002818">
    <property type="entry name" value="DJ-1/PfpI"/>
</dbReference>
<dbReference type="Proteomes" id="UP000318199">
    <property type="component" value="Unassembled WGS sequence"/>
</dbReference>
<evidence type="ECO:0000313" key="2">
    <source>
        <dbReference type="EMBL" id="TWO66029.1"/>
    </source>
</evidence>
<dbReference type="GO" id="GO:0006355">
    <property type="term" value="P:regulation of DNA-templated transcription"/>
    <property type="evidence" value="ECO:0007669"/>
    <property type="project" value="TreeGrafter"/>
</dbReference>
<dbReference type="PANTHER" id="PTHR43130:SF2">
    <property type="entry name" value="DJ-1_PFPI DOMAIN-CONTAINING PROTEIN"/>
    <property type="match status" value="1"/>
</dbReference>